<accession>A0A6J5C8X4</accession>
<dbReference type="EMBL" id="CADIKB010000041">
    <property type="protein sequence ID" value="CAB3730823.1"/>
    <property type="molecule type" value="Genomic_DNA"/>
</dbReference>
<reference evidence="1 2" key="1">
    <citation type="submission" date="2020-04" db="EMBL/GenBank/DDBJ databases">
        <authorList>
            <person name="De Canck E."/>
        </authorList>
    </citation>
    <scope>NUCLEOTIDE SEQUENCE [LARGE SCALE GENOMIC DNA]</scope>
    <source>
        <strain evidence="1 2">LMG 22037</strain>
    </source>
</reference>
<evidence type="ECO:0000313" key="1">
    <source>
        <dbReference type="EMBL" id="CAB3730823.1"/>
    </source>
</evidence>
<organism evidence="1 2">
    <name type="scientific">Paraburkholderia phenoliruptrix</name>
    <dbReference type="NCBI Taxonomy" id="252970"/>
    <lineage>
        <taxon>Bacteria</taxon>
        <taxon>Pseudomonadati</taxon>
        <taxon>Pseudomonadota</taxon>
        <taxon>Betaproteobacteria</taxon>
        <taxon>Burkholderiales</taxon>
        <taxon>Burkholderiaceae</taxon>
        <taxon>Paraburkholderia</taxon>
    </lineage>
</organism>
<dbReference type="RefSeq" id="WP_035481685.1">
    <property type="nucleotide sequence ID" value="NZ_CADFGL010000038.1"/>
</dbReference>
<proteinExistence type="predicted"/>
<name>A0A6J5C8X4_9BURK</name>
<evidence type="ECO:0008006" key="3">
    <source>
        <dbReference type="Google" id="ProtNLM"/>
    </source>
</evidence>
<sequence length="214" mass="24045">MTNLRFVRAIDDVRPYGTHRYDVYGPKVDRRLTLFGHRTLNAWLQLEFNPDVVAYCERPLRVPDIRPARMVDFWVHRGNDGERFLIVLRGSELKSFAAQPLRFAAFDAWARKTGIQICMVGAEEGAPVDVLRRNQATILHHVATDHTFVTAEMKQRAFAACGEGATVGELEKRLLPLGGTLVRSAAFMLVLDGSLLCPTLAREPLSRQTQLVCA</sequence>
<gene>
    <name evidence="1" type="ORF">LMG22037_05566</name>
</gene>
<dbReference type="AlphaFoldDB" id="A0A6J5C8X4"/>
<evidence type="ECO:0000313" key="2">
    <source>
        <dbReference type="Proteomes" id="UP000494249"/>
    </source>
</evidence>
<dbReference type="Proteomes" id="UP000494249">
    <property type="component" value="Unassembled WGS sequence"/>
</dbReference>
<protein>
    <recommendedName>
        <fullName evidence="3">TnsA endonuclease N-terminal domain-containing protein</fullName>
    </recommendedName>
</protein>